<dbReference type="InterPro" id="IPR014756">
    <property type="entry name" value="Ig_E-set"/>
</dbReference>
<protein>
    <recommendedName>
        <fullName evidence="6">protein-glutamine gamma-glutamyltransferase</fullName>
        <ecNumber evidence="6">2.3.2.13</ecNumber>
    </recommendedName>
</protein>
<dbReference type="InterPro" id="IPR013783">
    <property type="entry name" value="Ig-like_fold"/>
</dbReference>
<keyword evidence="13" id="KW-1185">Reference proteome</keyword>
<evidence type="ECO:0000256" key="4">
    <source>
        <dbReference type="ARBA" id="ARBA00022837"/>
    </source>
</evidence>
<evidence type="ECO:0000256" key="2">
    <source>
        <dbReference type="ARBA" id="ARBA00022679"/>
    </source>
</evidence>
<dbReference type="Pfam" id="PF00868">
    <property type="entry name" value="Transglut_N"/>
    <property type="match status" value="1"/>
</dbReference>
<dbReference type="PANTHER" id="PTHR11590">
    <property type="entry name" value="PROTEIN-GLUTAMINE GAMMA-GLUTAMYLTRANSFERASE"/>
    <property type="match status" value="1"/>
</dbReference>
<dbReference type="EC" id="2.3.2.13" evidence="6"/>
<feature type="binding site" evidence="9">
    <location>
        <position position="592"/>
    </location>
    <ligand>
        <name>Ca(2+)</name>
        <dbReference type="ChEBI" id="CHEBI:29108"/>
    </ligand>
</feature>
<evidence type="ECO:0000256" key="6">
    <source>
        <dbReference type="ARBA" id="ARBA00024222"/>
    </source>
</evidence>
<dbReference type="InterPro" id="IPR036238">
    <property type="entry name" value="Transglutaminase_C_sf"/>
</dbReference>
<keyword evidence="4 9" id="KW-0106">Calcium</keyword>
<feature type="binding site" evidence="9">
    <location>
        <position position="587"/>
    </location>
    <ligand>
        <name>Ca(2+)</name>
        <dbReference type="ChEBI" id="CHEBI:29108"/>
    </ligand>
</feature>
<evidence type="ECO:0000256" key="8">
    <source>
        <dbReference type="PIRSR" id="PIRSR000459-1"/>
    </source>
</evidence>
<evidence type="ECO:0000259" key="11">
    <source>
        <dbReference type="SMART" id="SM00460"/>
    </source>
</evidence>
<feature type="active site" evidence="8">
    <location>
        <position position="417"/>
    </location>
</feature>
<dbReference type="PIRSF" id="PIRSF000459">
    <property type="entry name" value="TGM_EBP42"/>
    <property type="match status" value="1"/>
</dbReference>
<dbReference type="Pfam" id="PF01841">
    <property type="entry name" value="Transglut_core"/>
    <property type="match status" value="1"/>
</dbReference>
<dbReference type="GO" id="GO:0003810">
    <property type="term" value="F:protein-glutamine gamma-glutamyltransferase activity"/>
    <property type="evidence" value="ECO:0007669"/>
    <property type="project" value="UniProtKB-EC"/>
</dbReference>
<evidence type="ECO:0000256" key="9">
    <source>
        <dbReference type="PIRSR" id="PIRSR000459-2"/>
    </source>
</evidence>
<dbReference type="EMBL" id="JBAMIC010000001">
    <property type="protein sequence ID" value="KAK7115371.1"/>
    <property type="molecule type" value="Genomic_DNA"/>
</dbReference>
<dbReference type="SMART" id="SM00460">
    <property type="entry name" value="TGc"/>
    <property type="match status" value="1"/>
</dbReference>
<gene>
    <name evidence="12" type="ORF">V1264_001249</name>
</gene>
<organism evidence="12 13">
    <name type="scientific">Littorina saxatilis</name>
    <dbReference type="NCBI Taxonomy" id="31220"/>
    <lineage>
        <taxon>Eukaryota</taxon>
        <taxon>Metazoa</taxon>
        <taxon>Spiralia</taxon>
        <taxon>Lophotrochozoa</taxon>
        <taxon>Mollusca</taxon>
        <taxon>Gastropoda</taxon>
        <taxon>Caenogastropoda</taxon>
        <taxon>Littorinimorpha</taxon>
        <taxon>Littorinoidea</taxon>
        <taxon>Littorinidae</taxon>
        <taxon>Littorina</taxon>
    </lineage>
</organism>
<feature type="compositionally biased region" description="Acidic residues" evidence="10">
    <location>
        <begin position="104"/>
        <end position="117"/>
    </location>
</feature>
<comment type="catalytic activity">
    <reaction evidence="7">
        <text>L-glutaminyl-[protein] + L-lysyl-[protein] = [protein]-L-lysyl-N(6)-5-L-glutamyl-[protein] + NH4(+)</text>
        <dbReference type="Rhea" id="RHEA:54816"/>
        <dbReference type="Rhea" id="RHEA-COMP:9752"/>
        <dbReference type="Rhea" id="RHEA-COMP:10207"/>
        <dbReference type="Rhea" id="RHEA-COMP:14005"/>
        <dbReference type="ChEBI" id="CHEBI:28938"/>
        <dbReference type="ChEBI" id="CHEBI:29969"/>
        <dbReference type="ChEBI" id="CHEBI:30011"/>
        <dbReference type="ChEBI" id="CHEBI:138370"/>
        <dbReference type="EC" id="2.3.2.13"/>
    </reaction>
</comment>
<comment type="caution">
    <text evidence="12">The sequence shown here is derived from an EMBL/GenBank/DDBJ whole genome shotgun (WGS) entry which is preliminary data.</text>
</comment>
<feature type="domain" description="Transglutaminase-like" evidence="11">
    <location>
        <begin position="409"/>
        <end position="502"/>
    </location>
</feature>
<dbReference type="InterPro" id="IPR013808">
    <property type="entry name" value="Transglutaminase_AS"/>
</dbReference>
<feature type="region of interest" description="Disordered" evidence="10">
    <location>
        <begin position="1"/>
        <end position="62"/>
    </location>
</feature>
<evidence type="ECO:0000256" key="5">
    <source>
        <dbReference type="ARBA" id="ARBA00023315"/>
    </source>
</evidence>
<keyword evidence="3 9" id="KW-0479">Metal-binding</keyword>
<feature type="active site" evidence="8">
    <location>
        <position position="476"/>
    </location>
</feature>
<feature type="active site" evidence="8">
    <location>
        <position position="499"/>
    </location>
</feature>
<dbReference type="FunFam" id="2.60.40.10:FF:001482">
    <property type="entry name" value="Protein-glutamine gamma-glutamyltransferase 4"/>
    <property type="match status" value="1"/>
</dbReference>
<dbReference type="SUPFAM" id="SSF54001">
    <property type="entry name" value="Cysteine proteinases"/>
    <property type="match status" value="1"/>
</dbReference>
<evidence type="ECO:0000256" key="3">
    <source>
        <dbReference type="ARBA" id="ARBA00022723"/>
    </source>
</evidence>
<dbReference type="Proteomes" id="UP001374579">
    <property type="component" value="Unassembled WGS sequence"/>
</dbReference>
<dbReference type="PANTHER" id="PTHR11590:SF40">
    <property type="entry name" value="HEMOCYTE PROTEIN-GLUTAMINE GAMMA-GLUTAMYLTRANSFERASE-LIKE PROTEIN"/>
    <property type="match status" value="1"/>
</dbReference>
<comment type="similarity">
    <text evidence="1">Belongs to the transglutaminase superfamily. Transglutaminase family.</text>
</comment>
<keyword evidence="5" id="KW-0012">Acyltransferase</keyword>
<sequence length="831" mass="93896">MPRNHRRTGRFNRNHHRVRVMVPHHVRHNHRRRRSRSPSPRSRDASPGRSPSGTHTSTSIIVGRGRRIRPFLGLFGNRHRRPLGFNWGGRVNVIDYGYVRPDDDWTDDDDDDDDDDIDQPRMQGNDPRGTRTKPDRDDQEVLNVAAVDFLVPENVKQHHTDEFDITELSRPKLVVRRGQPFNIRITFNRAYNTQKDDLRLVFEIGDQPKPSKGTHVEFILSDKDVKGEWGAAIKDPSSNKTVINIAVFTPPDCIVGVWKFKVDVVKKTDNRTSVFRYNHKDPIYMLFNPWCREDTVFLENESHRNAYVMEDKGKIYAGTYNSISAKPWVFGQFSGNVLDCCMHLLDICELNLAVRGNPIPVCRKLSAMVNSNDDGGVLTGNWSGEYSGGKSPLSWTGSAMILEQYYEQKYSVQFGQCWVFSGVLTTVLRALGIPARSVTNFASAHDVDTSITIDLHFGDDGYPLEELNEDSIWNFHVWNEAWMARSDLPSGYGGWQALDATPQETSDGVMCCGPCPVHAIKEGEVNLPYDGPFVFAEVNADKVYWMIQKDGTNKRVHIQQNAVGKFISTMSLRGEREDVTKHYKHPEDTNEERTAVLRANRVGARGDSGRNAYETGPEDVKFELDFDAENTYVGSDFVVKVRCSNTGKEQRHVAGVLCASTMYYTGVVADEVGKKPFQGVILKPGETKEVVLTVGPETYSRRLKDCCMLAVSVMARVKETDQVFTKKDDMRLRKPHLVIKATNESRVGQELELHVSFTNPMHTTLTDCVLELEATGITDGKQYPQGDVPPKGTFMTTIKLKPKKKGKKQIVAIFNSKQLEDVNGTHDVIVR</sequence>
<proteinExistence type="inferred from homology"/>
<evidence type="ECO:0000313" key="13">
    <source>
        <dbReference type="Proteomes" id="UP001374579"/>
    </source>
</evidence>
<comment type="cofactor">
    <cofactor evidence="9">
        <name>Ca(2+)</name>
        <dbReference type="ChEBI" id="CHEBI:29108"/>
    </cofactor>
    <text evidence="9">Binds 1 Ca(2+) ion per subunit.</text>
</comment>
<feature type="compositionally biased region" description="Basic residues" evidence="10">
    <location>
        <begin position="1"/>
        <end position="36"/>
    </location>
</feature>
<dbReference type="AlphaFoldDB" id="A0AAN9C132"/>
<keyword evidence="2" id="KW-0808">Transferase</keyword>
<feature type="binding site" evidence="9">
    <location>
        <position position="539"/>
    </location>
    <ligand>
        <name>Ca(2+)</name>
        <dbReference type="ChEBI" id="CHEBI:29108"/>
    </ligand>
</feature>
<evidence type="ECO:0000256" key="7">
    <source>
        <dbReference type="ARBA" id="ARBA00051843"/>
    </source>
</evidence>
<feature type="binding site" evidence="9">
    <location>
        <position position="541"/>
    </location>
    <ligand>
        <name>Ca(2+)</name>
        <dbReference type="ChEBI" id="CHEBI:29108"/>
    </ligand>
</feature>
<dbReference type="SUPFAM" id="SSF49309">
    <property type="entry name" value="Transglutaminase, two C-terminal domains"/>
    <property type="match status" value="2"/>
</dbReference>
<dbReference type="InterPro" id="IPR008958">
    <property type="entry name" value="Transglutaminase_C"/>
</dbReference>
<dbReference type="Gene3D" id="2.60.40.10">
    <property type="entry name" value="Immunoglobulins"/>
    <property type="match status" value="3"/>
</dbReference>
<name>A0AAN9C132_9CAEN</name>
<dbReference type="InterPro" id="IPR023608">
    <property type="entry name" value="Transglutaminase_animal"/>
</dbReference>
<dbReference type="FunFam" id="3.90.260.10:FF:000001">
    <property type="entry name" value="Protein-glutamine gamma-glutamyltransferase 2"/>
    <property type="match status" value="1"/>
</dbReference>
<dbReference type="Gene3D" id="3.90.260.10">
    <property type="entry name" value="Transglutaminase-like"/>
    <property type="match status" value="1"/>
</dbReference>
<dbReference type="FunFam" id="2.60.40.10:FF:000171">
    <property type="entry name" value="protein-glutamine gamma-glutamyltransferase 6"/>
    <property type="match status" value="1"/>
</dbReference>
<dbReference type="GO" id="GO:0046872">
    <property type="term" value="F:metal ion binding"/>
    <property type="evidence" value="ECO:0007669"/>
    <property type="project" value="UniProtKB-KW"/>
</dbReference>
<feature type="region of interest" description="Disordered" evidence="10">
    <location>
        <begin position="102"/>
        <end position="139"/>
    </location>
</feature>
<evidence type="ECO:0000313" key="12">
    <source>
        <dbReference type="EMBL" id="KAK7115371.1"/>
    </source>
</evidence>
<dbReference type="Pfam" id="PF00927">
    <property type="entry name" value="Transglut_C"/>
    <property type="match status" value="2"/>
</dbReference>
<dbReference type="InterPro" id="IPR001102">
    <property type="entry name" value="Transglutaminase_N"/>
</dbReference>
<dbReference type="InterPro" id="IPR050779">
    <property type="entry name" value="Transglutaminase"/>
</dbReference>
<dbReference type="InterPro" id="IPR038765">
    <property type="entry name" value="Papain-like_cys_pep_sf"/>
</dbReference>
<dbReference type="InterPro" id="IPR036985">
    <property type="entry name" value="Transglutaminase-like_sf"/>
</dbReference>
<dbReference type="InterPro" id="IPR002931">
    <property type="entry name" value="Transglutaminase-like"/>
</dbReference>
<accession>A0AAN9C132</accession>
<evidence type="ECO:0000256" key="1">
    <source>
        <dbReference type="ARBA" id="ARBA00005968"/>
    </source>
</evidence>
<dbReference type="SUPFAM" id="SSF81296">
    <property type="entry name" value="E set domains"/>
    <property type="match status" value="1"/>
</dbReference>
<dbReference type="PROSITE" id="PS00547">
    <property type="entry name" value="TRANSGLUTAMINASES"/>
    <property type="match status" value="1"/>
</dbReference>
<reference evidence="12 13" key="1">
    <citation type="submission" date="2024-02" db="EMBL/GenBank/DDBJ databases">
        <title>Chromosome-scale genome assembly of the rough periwinkle Littorina saxatilis.</title>
        <authorList>
            <person name="De Jode A."/>
            <person name="Faria R."/>
            <person name="Formenti G."/>
            <person name="Sims Y."/>
            <person name="Smith T.P."/>
            <person name="Tracey A."/>
            <person name="Wood J.M.D."/>
            <person name="Zagrodzka Z.B."/>
            <person name="Johannesson K."/>
            <person name="Butlin R.K."/>
            <person name="Leder E.H."/>
        </authorList>
    </citation>
    <scope>NUCLEOTIDE SEQUENCE [LARGE SCALE GENOMIC DNA]</scope>
    <source>
        <strain evidence="12">Snail1</strain>
        <tissue evidence="12">Muscle</tissue>
    </source>
</reference>
<evidence type="ECO:0000256" key="10">
    <source>
        <dbReference type="SAM" id="MobiDB-lite"/>
    </source>
</evidence>